<evidence type="ECO:0000256" key="4">
    <source>
        <dbReference type="ARBA" id="ARBA00022845"/>
    </source>
</evidence>
<sequence length="91" mass="10303">MPAERIGFVIAAFRGQVSTLSTHPYGCRVIQRTLEHCSDDEETRCIIDEILESAFALAHDQYGNYMSQHKYASNVVEKCLEHADNTERVAD</sequence>
<proteinExistence type="predicted"/>
<dbReference type="PANTHER" id="PTHR12537:SF121">
    <property type="entry name" value="PUMILIO HOMOLOG 5"/>
    <property type="match status" value="1"/>
</dbReference>
<dbReference type="GO" id="GO:0003729">
    <property type="term" value="F:mRNA binding"/>
    <property type="evidence" value="ECO:0007669"/>
    <property type="project" value="TreeGrafter"/>
</dbReference>
<dbReference type="InterPro" id="IPR011989">
    <property type="entry name" value="ARM-like"/>
</dbReference>
<dbReference type="SMART" id="SM00025">
    <property type="entry name" value="Pumilio"/>
    <property type="match status" value="2"/>
</dbReference>
<evidence type="ECO:0000256" key="2">
    <source>
        <dbReference type="ARBA" id="ARBA00022490"/>
    </source>
</evidence>
<organism evidence="8 9">
    <name type="scientific">Brassica carinata</name>
    <name type="common">Ethiopian mustard</name>
    <name type="synonym">Abyssinian cabbage</name>
    <dbReference type="NCBI Taxonomy" id="52824"/>
    <lineage>
        <taxon>Eukaryota</taxon>
        <taxon>Viridiplantae</taxon>
        <taxon>Streptophyta</taxon>
        <taxon>Embryophyta</taxon>
        <taxon>Tracheophyta</taxon>
        <taxon>Spermatophyta</taxon>
        <taxon>Magnoliopsida</taxon>
        <taxon>eudicotyledons</taxon>
        <taxon>Gunneridae</taxon>
        <taxon>Pentapetalae</taxon>
        <taxon>rosids</taxon>
        <taxon>malvids</taxon>
        <taxon>Brassicales</taxon>
        <taxon>Brassicaceae</taxon>
        <taxon>Brassiceae</taxon>
        <taxon>Brassica</taxon>
    </lineage>
</organism>
<dbReference type="PROSITE" id="PS50303">
    <property type="entry name" value="PUM_HD"/>
    <property type="match status" value="1"/>
</dbReference>
<dbReference type="AlphaFoldDB" id="A0A8X7VNU7"/>
<dbReference type="GO" id="GO:0005737">
    <property type="term" value="C:cytoplasm"/>
    <property type="evidence" value="ECO:0007669"/>
    <property type="project" value="UniProtKB-SubCell"/>
</dbReference>
<dbReference type="Proteomes" id="UP000886595">
    <property type="component" value="Unassembled WGS sequence"/>
</dbReference>
<comment type="caution">
    <text evidence="8">The sequence shown here is derived from an EMBL/GenBank/DDBJ whole genome shotgun (WGS) entry which is preliminary data.</text>
</comment>
<dbReference type="Pfam" id="PF00806">
    <property type="entry name" value="PUF"/>
    <property type="match status" value="3"/>
</dbReference>
<comment type="subcellular location">
    <subcellularLocation>
        <location evidence="1">Cytoplasm</location>
    </subcellularLocation>
</comment>
<dbReference type="GO" id="GO:0006417">
    <property type="term" value="P:regulation of translation"/>
    <property type="evidence" value="ECO:0007669"/>
    <property type="project" value="UniProtKB-KW"/>
</dbReference>
<keyword evidence="5" id="KW-0694">RNA-binding</keyword>
<evidence type="ECO:0000313" key="8">
    <source>
        <dbReference type="EMBL" id="KAG2314721.1"/>
    </source>
</evidence>
<keyword evidence="2" id="KW-0963">Cytoplasm</keyword>
<feature type="repeat" description="Pumilio" evidence="6">
    <location>
        <begin position="12"/>
        <end position="48"/>
    </location>
</feature>
<evidence type="ECO:0000256" key="5">
    <source>
        <dbReference type="ARBA" id="ARBA00022884"/>
    </source>
</evidence>
<feature type="domain" description="PUM-HD" evidence="7">
    <location>
        <begin position="1"/>
        <end position="91"/>
    </location>
</feature>
<dbReference type="OrthoDB" id="668540at2759"/>
<dbReference type="InterPro" id="IPR001313">
    <property type="entry name" value="Pumilio_RNA-bd_rpt"/>
</dbReference>
<dbReference type="PROSITE" id="PS50302">
    <property type="entry name" value="PUM"/>
    <property type="match status" value="1"/>
</dbReference>
<dbReference type="InterPro" id="IPR016024">
    <property type="entry name" value="ARM-type_fold"/>
</dbReference>
<dbReference type="EMBL" id="JAAMPC010000004">
    <property type="protein sequence ID" value="KAG2314721.1"/>
    <property type="molecule type" value="Genomic_DNA"/>
</dbReference>
<name>A0A8X7VNU7_BRACI</name>
<evidence type="ECO:0000259" key="7">
    <source>
        <dbReference type="PROSITE" id="PS50303"/>
    </source>
</evidence>
<accession>A0A8X7VNU7</accession>
<reference evidence="8 9" key="1">
    <citation type="submission" date="2020-02" db="EMBL/GenBank/DDBJ databases">
        <authorList>
            <person name="Ma Q."/>
            <person name="Huang Y."/>
            <person name="Song X."/>
            <person name="Pei D."/>
        </authorList>
    </citation>
    <scope>NUCLEOTIDE SEQUENCE [LARGE SCALE GENOMIC DNA]</scope>
    <source>
        <strain evidence="8">Sxm20200214</strain>
        <tissue evidence="8">Leaf</tissue>
    </source>
</reference>
<dbReference type="InterPro" id="IPR033133">
    <property type="entry name" value="PUM-HD"/>
</dbReference>
<evidence type="ECO:0000313" key="9">
    <source>
        <dbReference type="Proteomes" id="UP000886595"/>
    </source>
</evidence>
<evidence type="ECO:0000256" key="6">
    <source>
        <dbReference type="PROSITE-ProRule" id="PRU00317"/>
    </source>
</evidence>
<evidence type="ECO:0000256" key="1">
    <source>
        <dbReference type="ARBA" id="ARBA00004496"/>
    </source>
</evidence>
<gene>
    <name evidence="8" type="ORF">Bca52824_017843</name>
</gene>
<protein>
    <recommendedName>
        <fullName evidence="7">PUM-HD domain-containing protein</fullName>
    </recommendedName>
</protein>
<dbReference type="SUPFAM" id="SSF48371">
    <property type="entry name" value="ARM repeat"/>
    <property type="match status" value="1"/>
</dbReference>
<keyword evidence="3" id="KW-0677">Repeat</keyword>
<keyword evidence="4" id="KW-0810">Translation regulation</keyword>
<dbReference type="Gene3D" id="1.25.10.10">
    <property type="entry name" value="Leucine-rich Repeat Variant"/>
    <property type="match status" value="2"/>
</dbReference>
<keyword evidence="9" id="KW-1185">Reference proteome</keyword>
<dbReference type="PANTHER" id="PTHR12537">
    <property type="entry name" value="RNA BINDING PROTEIN PUMILIO-RELATED"/>
    <property type="match status" value="1"/>
</dbReference>
<evidence type="ECO:0000256" key="3">
    <source>
        <dbReference type="ARBA" id="ARBA00022737"/>
    </source>
</evidence>